<evidence type="ECO:0000256" key="5">
    <source>
        <dbReference type="SAM" id="MobiDB-lite"/>
    </source>
</evidence>
<dbReference type="RefSeq" id="XP_018840922.1">
    <property type="nucleotide sequence ID" value="XM_018985377.2"/>
</dbReference>
<reference evidence="8" key="1">
    <citation type="submission" date="2025-08" db="UniProtKB">
        <authorList>
            <consortium name="RefSeq"/>
        </authorList>
    </citation>
    <scope>IDENTIFICATION</scope>
    <source>
        <tissue evidence="8">Leaves</tissue>
    </source>
</reference>
<evidence type="ECO:0000313" key="8">
    <source>
        <dbReference type="RefSeq" id="XP_018840922.1"/>
    </source>
</evidence>
<proteinExistence type="predicted"/>
<feature type="region of interest" description="Disordered" evidence="5">
    <location>
        <begin position="1"/>
        <end position="23"/>
    </location>
</feature>
<dbReference type="PANTHER" id="PTHR12308:SF73">
    <property type="entry name" value="ANOCTAMIN"/>
    <property type="match status" value="1"/>
</dbReference>
<feature type="transmembrane region" description="Helical" evidence="6">
    <location>
        <begin position="75"/>
        <end position="103"/>
    </location>
</feature>
<evidence type="ECO:0000256" key="1">
    <source>
        <dbReference type="ARBA" id="ARBA00004141"/>
    </source>
</evidence>
<dbReference type="Gramene" id="Jr08_04270_p1">
    <property type="protein sequence ID" value="cds.Jr08_04270_p1"/>
    <property type="gene ID" value="Jr08_04270"/>
</dbReference>
<comment type="subcellular location">
    <subcellularLocation>
        <location evidence="1">Membrane</location>
        <topology evidence="1">Multi-pass membrane protein</topology>
    </subcellularLocation>
</comment>
<dbReference type="Proteomes" id="UP000235220">
    <property type="component" value="Chromosome 8"/>
</dbReference>
<protein>
    <submittedName>
        <fullName evidence="8">Uncharacterized protein LOC109006180 isoform X2</fullName>
    </submittedName>
</protein>
<evidence type="ECO:0000256" key="4">
    <source>
        <dbReference type="ARBA" id="ARBA00023136"/>
    </source>
</evidence>
<dbReference type="OrthoDB" id="10027013at2759"/>
<evidence type="ECO:0000256" key="3">
    <source>
        <dbReference type="ARBA" id="ARBA00022989"/>
    </source>
</evidence>
<keyword evidence="7" id="KW-1185">Reference proteome</keyword>
<accession>A0A2I4GAJ8</accession>
<dbReference type="InterPro" id="IPR007881">
    <property type="entry name" value="UNC-50"/>
</dbReference>
<dbReference type="GeneID" id="109006180"/>
<dbReference type="InterPro" id="IPR049452">
    <property type="entry name" value="Anoctamin_TM"/>
</dbReference>
<sequence length="152" mass="17249">MKEKPGQTEKEVQENSGLKTAGPEGEITAGMMDVHCNSFFPMFVLLYVIHYFLFMVAASYYHYLNFLGYDDFLELALQFGMIMMFACAFPLAFAFATLVYNAFLVNNITEIKTDALKLLTMFKRPIPRAATTIGAWLNIFQSQTMLLLPQAL</sequence>
<dbReference type="PANTHER" id="PTHR12308">
    <property type="entry name" value="ANOCTAMIN"/>
    <property type="match status" value="1"/>
</dbReference>
<keyword evidence="3 6" id="KW-1133">Transmembrane helix</keyword>
<evidence type="ECO:0000313" key="7">
    <source>
        <dbReference type="Proteomes" id="UP000235220"/>
    </source>
</evidence>
<keyword evidence="4 6" id="KW-0472">Membrane</keyword>
<dbReference type="AlphaFoldDB" id="A0A2I4GAJ8"/>
<dbReference type="InterPro" id="IPR007632">
    <property type="entry name" value="Anoctamin"/>
</dbReference>
<dbReference type="Pfam" id="PF05216">
    <property type="entry name" value="UNC-50"/>
    <property type="match status" value="1"/>
</dbReference>
<evidence type="ECO:0000256" key="2">
    <source>
        <dbReference type="ARBA" id="ARBA00022692"/>
    </source>
</evidence>
<evidence type="ECO:0000256" key="6">
    <source>
        <dbReference type="SAM" id="Phobius"/>
    </source>
</evidence>
<keyword evidence="2 6" id="KW-0812">Transmembrane</keyword>
<feature type="compositionally biased region" description="Basic and acidic residues" evidence="5">
    <location>
        <begin position="1"/>
        <end position="13"/>
    </location>
</feature>
<organism evidence="7 8">
    <name type="scientific">Juglans regia</name>
    <name type="common">English walnut</name>
    <dbReference type="NCBI Taxonomy" id="51240"/>
    <lineage>
        <taxon>Eukaryota</taxon>
        <taxon>Viridiplantae</taxon>
        <taxon>Streptophyta</taxon>
        <taxon>Embryophyta</taxon>
        <taxon>Tracheophyta</taxon>
        <taxon>Spermatophyta</taxon>
        <taxon>Magnoliopsida</taxon>
        <taxon>eudicotyledons</taxon>
        <taxon>Gunneridae</taxon>
        <taxon>Pentapetalae</taxon>
        <taxon>rosids</taxon>
        <taxon>fabids</taxon>
        <taxon>Fagales</taxon>
        <taxon>Juglandaceae</taxon>
        <taxon>Juglans</taxon>
    </lineage>
</organism>
<dbReference type="Pfam" id="PF04547">
    <property type="entry name" value="Anoctamin"/>
    <property type="match status" value="1"/>
</dbReference>
<dbReference type="GO" id="GO:0016020">
    <property type="term" value="C:membrane"/>
    <property type="evidence" value="ECO:0007669"/>
    <property type="project" value="UniProtKB-SubCell"/>
</dbReference>
<gene>
    <name evidence="8" type="primary">LOC109006180</name>
</gene>
<name>A0A2I4GAJ8_JUGRE</name>
<feature type="transmembrane region" description="Helical" evidence="6">
    <location>
        <begin position="39"/>
        <end position="63"/>
    </location>
</feature>